<comment type="subcellular location">
    <subcellularLocation>
        <location evidence="1">Secreted</location>
    </subcellularLocation>
</comment>
<dbReference type="InterPro" id="IPR010682">
    <property type="entry name" value="SCRL"/>
</dbReference>
<evidence type="ECO:0000256" key="6">
    <source>
        <dbReference type="SAM" id="SignalP"/>
    </source>
</evidence>
<proteinExistence type="inferred from homology"/>
<dbReference type="Proteomes" id="UP000434276">
    <property type="component" value="Unassembled WGS sequence"/>
</dbReference>
<sequence length="86" mass="9207">MRSATLLLVSCVLLSFILGNVKEVEAVLKPMDQCGRKDIFLGGCGSNGSKTCINDFVKKGGVAAKPSSCECDDFGEEHLCRCYVPC</sequence>
<gene>
    <name evidence="8" type="ordered locus">AXX17_At4g25650</name>
    <name evidence="9" type="ORF">AN1_LOCUS18927</name>
    <name evidence="7" type="ORF">C24_LOCUS18824</name>
</gene>
<protein>
    <submittedName>
        <fullName evidence="8">SCRL14</fullName>
    </submittedName>
</protein>
<dbReference type="AlphaFoldDB" id="A0A178UVN7"/>
<name>A0A178UVN7_ARATH</name>
<evidence type="ECO:0000256" key="1">
    <source>
        <dbReference type="ARBA" id="ARBA00004613"/>
    </source>
</evidence>
<evidence type="ECO:0000313" key="10">
    <source>
        <dbReference type="Proteomes" id="UP000078284"/>
    </source>
</evidence>
<evidence type="ECO:0000256" key="3">
    <source>
        <dbReference type="ARBA" id="ARBA00022525"/>
    </source>
</evidence>
<dbReference type="Proteomes" id="UP000426265">
    <property type="component" value="Unassembled WGS sequence"/>
</dbReference>
<dbReference type="KEGG" id="ath:AT4G22115"/>
<reference evidence="8" key="2">
    <citation type="submission" date="2016-03" db="EMBL/GenBank/DDBJ databases">
        <title>Full-length assembly of Arabidopsis thaliana Ler reveals the complement of translocations and inversions.</title>
        <authorList>
            <person name="Zapata L."/>
            <person name="Schneeberger K."/>
            <person name="Ossowski S."/>
        </authorList>
    </citation>
    <scope>NUCLEOTIDE SEQUENCE [LARGE SCALE GENOMIC DNA]</scope>
    <source>
        <tissue evidence="8">Leaf</tissue>
    </source>
</reference>
<evidence type="ECO:0000256" key="5">
    <source>
        <dbReference type="ARBA" id="ARBA00023157"/>
    </source>
</evidence>
<evidence type="ECO:0000313" key="9">
    <source>
        <dbReference type="EMBL" id="VYS63511.1"/>
    </source>
</evidence>
<dbReference type="OMA" id="EHLCRCY"/>
<evidence type="ECO:0000313" key="12">
    <source>
        <dbReference type="Proteomes" id="UP000434276"/>
    </source>
</evidence>
<evidence type="ECO:0000256" key="4">
    <source>
        <dbReference type="ARBA" id="ARBA00022729"/>
    </source>
</evidence>
<evidence type="ECO:0000313" key="7">
    <source>
        <dbReference type="EMBL" id="CAA0396089.1"/>
    </source>
</evidence>
<keyword evidence="3" id="KW-0964">Secreted</keyword>
<reference evidence="10" key="1">
    <citation type="journal article" date="2016" name="Proc. Natl. Acad. Sci. U.S.A.">
        <title>Chromosome-level assembly of Arabidopsis thaliana Ler reveals the extent of translocation and inversion polymorphisms.</title>
        <authorList>
            <person name="Zapata L."/>
            <person name="Ding J."/>
            <person name="Willing E.M."/>
            <person name="Hartwig B."/>
            <person name="Bezdan D."/>
            <person name="Jiao W.B."/>
            <person name="Patel V."/>
            <person name="Velikkakam James G."/>
            <person name="Koornneef M."/>
            <person name="Ossowski S."/>
            <person name="Schneeberger K."/>
        </authorList>
    </citation>
    <scope>NUCLEOTIDE SEQUENCE [LARGE SCALE GENOMIC DNA]</scope>
    <source>
        <strain evidence="10">cv. Landsberg erecta</strain>
    </source>
</reference>
<dbReference type="SMR" id="A0A178UVN7"/>
<dbReference type="OrthoDB" id="1020824at2759"/>
<dbReference type="EMBL" id="CACRSJ010000109">
    <property type="protein sequence ID" value="VYS63511.1"/>
    <property type="molecule type" value="Genomic_DNA"/>
</dbReference>
<organism evidence="8 10">
    <name type="scientific">Arabidopsis thaliana</name>
    <name type="common">Mouse-ear cress</name>
    <dbReference type="NCBI Taxonomy" id="3702"/>
    <lineage>
        <taxon>Eukaryota</taxon>
        <taxon>Viridiplantae</taxon>
        <taxon>Streptophyta</taxon>
        <taxon>Embryophyta</taxon>
        <taxon>Tracheophyta</taxon>
        <taxon>Spermatophyta</taxon>
        <taxon>Magnoliopsida</taxon>
        <taxon>eudicotyledons</taxon>
        <taxon>Gunneridae</taxon>
        <taxon>Pentapetalae</taxon>
        <taxon>rosids</taxon>
        <taxon>malvids</taxon>
        <taxon>Brassicales</taxon>
        <taxon>Brassicaceae</taxon>
        <taxon>Camelineae</taxon>
        <taxon>Arabidopsis</taxon>
    </lineage>
</organism>
<evidence type="ECO:0000256" key="2">
    <source>
        <dbReference type="ARBA" id="ARBA00006722"/>
    </source>
</evidence>
<dbReference type="EMBL" id="CACSHJ010000095">
    <property type="protein sequence ID" value="CAA0396089.1"/>
    <property type="molecule type" value="Genomic_DNA"/>
</dbReference>
<reference evidence="9 11" key="3">
    <citation type="submission" date="2019-11" db="EMBL/GenBank/DDBJ databases">
        <authorList>
            <person name="Jiao W.-B."/>
            <person name="Schneeberger K."/>
        </authorList>
    </citation>
    <scope>NUCLEOTIDE SEQUENCE [LARGE SCALE GENOMIC DNA]</scope>
    <source>
        <strain evidence="11">cv. An-1</strain>
        <strain evidence="12">cv. C24</strain>
    </source>
</reference>
<dbReference type="Pfam" id="PF06876">
    <property type="entry name" value="SCRL"/>
    <property type="match status" value="1"/>
</dbReference>
<comment type="similarity">
    <text evidence="2">Belongs to the DEFL family.</text>
</comment>
<dbReference type="Proteomes" id="UP000078284">
    <property type="component" value="Chromosome 4"/>
</dbReference>
<feature type="signal peptide" evidence="6">
    <location>
        <begin position="1"/>
        <end position="26"/>
    </location>
</feature>
<evidence type="ECO:0000313" key="8">
    <source>
        <dbReference type="EMBL" id="OAO97999.1"/>
    </source>
</evidence>
<dbReference type="ExpressionAtlas" id="A0A178UVN7">
    <property type="expression patterns" value="baseline"/>
</dbReference>
<accession>A0A5S9XUP5</accession>
<dbReference type="GO" id="GO:0005576">
    <property type="term" value="C:extracellular region"/>
    <property type="evidence" value="ECO:0007669"/>
    <property type="project" value="UniProtKB-SubCell"/>
</dbReference>
<dbReference type="EMBL" id="LUHQ01000004">
    <property type="protein sequence ID" value="OAO97999.1"/>
    <property type="molecule type" value="Genomic_DNA"/>
</dbReference>
<feature type="chain" id="PRO_5038213788" evidence="6">
    <location>
        <begin position="27"/>
        <end position="86"/>
    </location>
</feature>
<dbReference type="PANTHER" id="PTHR34450">
    <property type="entry name" value="DEFENSIN-LIKE PROTEIN 245-RELATED"/>
    <property type="match status" value="1"/>
</dbReference>
<keyword evidence="5" id="KW-1015">Disulfide bond</keyword>
<dbReference type="GO" id="GO:0007165">
    <property type="term" value="P:signal transduction"/>
    <property type="evidence" value="ECO:0007669"/>
    <property type="project" value="InterPro"/>
</dbReference>
<dbReference type="PANTHER" id="PTHR34450:SF5">
    <property type="entry name" value="DEFENSIN-LIKE PROTEIN 229-RELATED"/>
    <property type="match status" value="1"/>
</dbReference>
<evidence type="ECO:0000313" key="11">
    <source>
        <dbReference type="Proteomes" id="UP000426265"/>
    </source>
</evidence>
<keyword evidence="4 6" id="KW-0732">Signal</keyword>
<accession>A0A178UVN7</accession>